<proteinExistence type="predicted"/>
<evidence type="ECO:0000256" key="1">
    <source>
        <dbReference type="SAM" id="Coils"/>
    </source>
</evidence>
<dbReference type="AlphaFoldDB" id="A0A922E021"/>
<dbReference type="PANTHER" id="PTHR36790">
    <property type="entry name" value="MYELIN TRANSCRIPTION FACTOR"/>
    <property type="match status" value="1"/>
</dbReference>
<comment type="caution">
    <text evidence="4">The sequence shown here is derived from an EMBL/GenBank/DDBJ whole genome shotgun (WGS) entry which is preliminary data.</text>
</comment>
<evidence type="ECO:0008006" key="6">
    <source>
        <dbReference type="Google" id="ProtNLM"/>
    </source>
</evidence>
<evidence type="ECO:0000256" key="2">
    <source>
        <dbReference type="SAM" id="MobiDB-lite"/>
    </source>
</evidence>
<sequence length="252" mass="28777">MLQHSLIIIIAAALSSFYFKILAVCFAPAFKFKPSPLFYLSSHLSNQLPQPSPMQTARLLVPGDQKLRPKSGRRPLQPKNSPANPVIGSPLSKPKHERIEISPVLPDNRASKENRPTYAKIESLDGSLAEELSAIRKKLERLRLDRERTEKMLKERDMMLELKAKELEERGEIQKELEIEVDRLYRLNQLQTHSMLVTPMRSLREKEQVKQINAGESPKQKSEDREEESESVGDNTMQSPEFSFVGSSETDK</sequence>
<keyword evidence="1" id="KW-0175">Coiled coil</keyword>
<evidence type="ECO:0000313" key="5">
    <source>
        <dbReference type="Proteomes" id="UP000811246"/>
    </source>
</evidence>
<keyword evidence="3" id="KW-0472">Membrane</keyword>
<keyword evidence="3" id="KW-0812">Transmembrane</keyword>
<protein>
    <recommendedName>
        <fullName evidence="6">High mobility group B protein 6</fullName>
    </recommendedName>
</protein>
<feature type="transmembrane region" description="Helical" evidence="3">
    <location>
        <begin position="6"/>
        <end position="30"/>
    </location>
</feature>
<name>A0A922E021_CARIL</name>
<evidence type="ECO:0000256" key="3">
    <source>
        <dbReference type="SAM" id="Phobius"/>
    </source>
</evidence>
<reference evidence="4" key="1">
    <citation type="submission" date="2021-01" db="EMBL/GenBank/DDBJ databases">
        <authorList>
            <person name="Lovell J.T."/>
            <person name="Bentley N."/>
            <person name="Bhattarai G."/>
            <person name="Jenkins J.W."/>
            <person name="Sreedasyam A."/>
            <person name="Alarcon Y."/>
            <person name="Bock C."/>
            <person name="Boston L."/>
            <person name="Carlson J."/>
            <person name="Cervantes K."/>
            <person name="Clermont K."/>
            <person name="Krom N."/>
            <person name="Kubenka K."/>
            <person name="Mamidi S."/>
            <person name="Mattison C."/>
            <person name="Monteros M."/>
            <person name="Pisani C."/>
            <person name="Plott C."/>
            <person name="Rajasekar S."/>
            <person name="Rhein H.S."/>
            <person name="Rohla C."/>
            <person name="Song M."/>
            <person name="Hilaire R.S."/>
            <person name="Shu S."/>
            <person name="Wells L."/>
            <person name="Wang X."/>
            <person name="Webber J."/>
            <person name="Heerema R.J."/>
            <person name="Klein P."/>
            <person name="Conner P."/>
            <person name="Grauke L."/>
            <person name="Grimwood J."/>
            <person name="Schmutz J."/>
            <person name="Randall J.J."/>
        </authorList>
    </citation>
    <scope>NUCLEOTIDE SEQUENCE</scope>
    <source>
        <tissue evidence="4">Leaf</tissue>
    </source>
</reference>
<feature type="region of interest" description="Disordered" evidence="2">
    <location>
        <begin position="65"/>
        <end position="114"/>
    </location>
</feature>
<keyword evidence="3" id="KW-1133">Transmembrane helix</keyword>
<feature type="compositionally biased region" description="Polar residues" evidence="2">
    <location>
        <begin position="232"/>
        <end position="252"/>
    </location>
</feature>
<dbReference type="EMBL" id="CM031834">
    <property type="protein sequence ID" value="KAG6693315.1"/>
    <property type="molecule type" value="Genomic_DNA"/>
</dbReference>
<accession>A0A922E021</accession>
<feature type="region of interest" description="Disordered" evidence="2">
    <location>
        <begin position="201"/>
        <end position="252"/>
    </location>
</feature>
<dbReference type="PANTHER" id="PTHR36790:SF1">
    <property type="entry name" value="MYELIN TRANSCRIPTION FACTOR"/>
    <property type="match status" value="1"/>
</dbReference>
<gene>
    <name evidence="4" type="ORF">I3842_10G163000</name>
</gene>
<dbReference type="Proteomes" id="UP000811246">
    <property type="component" value="Chromosome 10"/>
</dbReference>
<feature type="coiled-coil region" evidence="1">
    <location>
        <begin position="132"/>
        <end position="170"/>
    </location>
</feature>
<organism evidence="4 5">
    <name type="scientific">Carya illinoinensis</name>
    <name type="common">Pecan</name>
    <dbReference type="NCBI Taxonomy" id="32201"/>
    <lineage>
        <taxon>Eukaryota</taxon>
        <taxon>Viridiplantae</taxon>
        <taxon>Streptophyta</taxon>
        <taxon>Embryophyta</taxon>
        <taxon>Tracheophyta</taxon>
        <taxon>Spermatophyta</taxon>
        <taxon>Magnoliopsida</taxon>
        <taxon>eudicotyledons</taxon>
        <taxon>Gunneridae</taxon>
        <taxon>Pentapetalae</taxon>
        <taxon>rosids</taxon>
        <taxon>fabids</taxon>
        <taxon>Fagales</taxon>
        <taxon>Juglandaceae</taxon>
        <taxon>Carya</taxon>
    </lineage>
</organism>
<evidence type="ECO:0000313" key="4">
    <source>
        <dbReference type="EMBL" id="KAG6693315.1"/>
    </source>
</evidence>